<keyword evidence="3" id="KW-0235">DNA replication</keyword>
<dbReference type="PANTHER" id="PTHR34388">
    <property type="entry name" value="DNA POLYMERASE III SUBUNIT DELTA"/>
    <property type="match status" value="1"/>
</dbReference>
<dbReference type="InterPro" id="IPR027417">
    <property type="entry name" value="P-loop_NTPase"/>
</dbReference>
<dbReference type="NCBIfam" id="TIGR01128">
    <property type="entry name" value="holA"/>
    <property type="match status" value="1"/>
</dbReference>
<dbReference type="GO" id="GO:0006261">
    <property type="term" value="P:DNA-templated DNA replication"/>
    <property type="evidence" value="ECO:0007669"/>
    <property type="project" value="TreeGrafter"/>
</dbReference>
<proteinExistence type="predicted"/>
<evidence type="ECO:0000259" key="5">
    <source>
        <dbReference type="Pfam" id="PF06144"/>
    </source>
</evidence>
<gene>
    <name evidence="6" type="ORF">EVA_21242</name>
</gene>
<dbReference type="SUPFAM" id="SSF52540">
    <property type="entry name" value="P-loop containing nucleoside triphosphate hydrolases"/>
    <property type="match status" value="1"/>
</dbReference>
<dbReference type="Gene3D" id="3.40.50.300">
    <property type="entry name" value="P-loop containing nucleotide triphosphate hydrolases"/>
    <property type="match status" value="1"/>
</dbReference>
<dbReference type="Pfam" id="PF06144">
    <property type="entry name" value="DNA_pol3_delta"/>
    <property type="match status" value="1"/>
</dbReference>
<organism evidence="6">
    <name type="scientific">gut metagenome</name>
    <dbReference type="NCBI Taxonomy" id="749906"/>
    <lineage>
        <taxon>unclassified sequences</taxon>
        <taxon>metagenomes</taxon>
        <taxon>organismal metagenomes</taxon>
    </lineage>
</organism>
<dbReference type="GO" id="GO:0003677">
    <property type="term" value="F:DNA binding"/>
    <property type="evidence" value="ECO:0007669"/>
    <property type="project" value="InterPro"/>
</dbReference>
<evidence type="ECO:0000256" key="4">
    <source>
        <dbReference type="ARBA" id="ARBA00022932"/>
    </source>
</evidence>
<accession>J9FM29</accession>
<dbReference type="GO" id="GO:0003887">
    <property type="term" value="F:DNA-directed DNA polymerase activity"/>
    <property type="evidence" value="ECO:0007669"/>
    <property type="project" value="UniProtKB-KW"/>
</dbReference>
<feature type="domain" description="DNA polymerase III delta N-terminal" evidence="5">
    <location>
        <begin position="13"/>
        <end position="127"/>
    </location>
</feature>
<dbReference type="GO" id="GO:0009360">
    <property type="term" value="C:DNA polymerase III complex"/>
    <property type="evidence" value="ECO:0007669"/>
    <property type="project" value="InterPro"/>
</dbReference>
<dbReference type="PANTHER" id="PTHR34388:SF1">
    <property type="entry name" value="DNA POLYMERASE III SUBUNIT DELTA"/>
    <property type="match status" value="1"/>
</dbReference>
<dbReference type="InterPro" id="IPR010372">
    <property type="entry name" value="DNA_pol3_delta_N"/>
</dbReference>
<name>J9FM29_9ZZZZ</name>
<dbReference type="InterPro" id="IPR005790">
    <property type="entry name" value="DNA_polIII_delta"/>
</dbReference>
<dbReference type="EMBL" id="AMCI01008705">
    <property type="protein sequence ID" value="EJW90647.1"/>
    <property type="molecule type" value="Genomic_DNA"/>
</dbReference>
<evidence type="ECO:0000256" key="1">
    <source>
        <dbReference type="ARBA" id="ARBA00022679"/>
    </source>
</evidence>
<protein>
    <submittedName>
        <fullName evidence="6">DNA polymerase III, delta subunit</fullName>
        <ecNumber evidence="6">2.7.7.7</ecNumber>
    </submittedName>
</protein>
<dbReference type="Gene3D" id="1.20.272.10">
    <property type="match status" value="1"/>
</dbReference>
<evidence type="ECO:0000313" key="6">
    <source>
        <dbReference type="EMBL" id="EJW90647.1"/>
    </source>
</evidence>
<dbReference type="Gene3D" id="1.10.8.60">
    <property type="match status" value="1"/>
</dbReference>
<sequence length="328" mass="37468">MRDVRAGHFKPVYYLMGEEAYYIDRVADFIVNTVLTPEERDFNLVTIFGADAEIDAIMTVAKSYPMGAQYLVVLVKEAQNLKNLDRLALYFQQVQPTTILIFCHKNGTIDRRLKVTSIIKKEGVLFESKKLYENQLVTFVRDYLKRKHLAASPEVPEMMAAYIGSDLNRMVSELDKLILALSASEKVITVEQVRGSISMTREFSVFEFQDALMQKDVLKSNQIMKFFDSNPRAYPLQAILPTIFKAFANLMVSYYAPTKTENGIAQWMGINPWQVRKNILPGMRNYSGVKVMNIIHAIRRTDARSKGIDNPSTPGGELLKELVYFILH</sequence>
<dbReference type="AlphaFoldDB" id="J9FM29"/>
<evidence type="ECO:0000256" key="3">
    <source>
        <dbReference type="ARBA" id="ARBA00022705"/>
    </source>
</evidence>
<keyword evidence="1 6" id="KW-0808">Transferase</keyword>
<keyword evidence="2 6" id="KW-0548">Nucleotidyltransferase</keyword>
<dbReference type="EC" id="2.7.7.7" evidence="6"/>
<keyword evidence="4" id="KW-0239">DNA-directed DNA polymerase</keyword>
<comment type="caution">
    <text evidence="6">The sequence shown here is derived from an EMBL/GenBank/DDBJ whole genome shotgun (WGS) entry which is preliminary data.</text>
</comment>
<evidence type="ECO:0000256" key="2">
    <source>
        <dbReference type="ARBA" id="ARBA00022695"/>
    </source>
</evidence>
<reference evidence="6" key="1">
    <citation type="journal article" date="2012" name="PLoS ONE">
        <title>Gene sets for utilization of primary and secondary nutrition supplies in the distal gut of endangered iberian lynx.</title>
        <authorList>
            <person name="Alcaide M."/>
            <person name="Messina E."/>
            <person name="Richter M."/>
            <person name="Bargiela R."/>
            <person name="Peplies J."/>
            <person name="Huws S.A."/>
            <person name="Newbold C.J."/>
            <person name="Golyshin P.N."/>
            <person name="Simon M.A."/>
            <person name="Lopez G."/>
            <person name="Yakimov M.M."/>
            <person name="Ferrer M."/>
        </authorList>
    </citation>
    <scope>NUCLEOTIDE SEQUENCE</scope>
</reference>